<keyword evidence="5" id="KW-1185">Reference proteome</keyword>
<feature type="compositionally biased region" description="Polar residues" evidence="2">
    <location>
        <begin position="225"/>
        <end position="240"/>
    </location>
</feature>
<accession>A0A5E4R5L7</accession>
<reference evidence="4 5" key="1">
    <citation type="submission" date="2017-07" db="EMBL/GenBank/DDBJ databases">
        <authorList>
            <person name="Talla V."/>
            <person name="Backstrom N."/>
        </authorList>
    </citation>
    <scope>NUCLEOTIDE SEQUENCE [LARGE SCALE GENOMIC DNA]</scope>
</reference>
<gene>
    <name evidence="4" type="ORF">LSINAPIS_LOCUS14798</name>
</gene>
<dbReference type="Gene3D" id="2.60.120.260">
    <property type="entry name" value="Galactose-binding domain-like"/>
    <property type="match status" value="1"/>
</dbReference>
<organism evidence="4 5">
    <name type="scientific">Leptidea sinapis</name>
    <dbReference type="NCBI Taxonomy" id="189913"/>
    <lineage>
        <taxon>Eukaryota</taxon>
        <taxon>Metazoa</taxon>
        <taxon>Ecdysozoa</taxon>
        <taxon>Arthropoda</taxon>
        <taxon>Hexapoda</taxon>
        <taxon>Insecta</taxon>
        <taxon>Pterygota</taxon>
        <taxon>Neoptera</taxon>
        <taxon>Endopterygota</taxon>
        <taxon>Lepidoptera</taxon>
        <taxon>Glossata</taxon>
        <taxon>Ditrysia</taxon>
        <taxon>Papilionoidea</taxon>
        <taxon>Pieridae</taxon>
        <taxon>Dismorphiinae</taxon>
        <taxon>Leptidea</taxon>
    </lineage>
</organism>
<dbReference type="InterPro" id="IPR052456">
    <property type="entry name" value="CTLH_complex_component"/>
</dbReference>
<dbReference type="AlphaFoldDB" id="A0A5E4R5L7"/>
<dbReference type="InterPro" id="IPR010565">
    <property type="entry name" value="Muskelin_N"/>
</dbReference>
<name>A0A5E4R5L7_9NEOP</name>
<proteinExistence type="predicted"/>
<feature type="domain" description="Muskelin N-terminal" evidence="3">
    <location>
        <begin position="8"/>
        <end position="128"/>
    </location>
</feature>
<evidence type="ECO:0000313" key="4">
    <source>
        <dbReference type="EMBL" id="VVD05212.1"/>
    </source>
</evidence>
<dbReference type="PANTHER" id="PTHR15526">
    <property type="entry name" value="MUSKELIN"/>
    <property type="match status" value="1"/>
</dbReference>
<evidence type="ECO:0000256" key="2">
    <source>
        <dbReference type="SAM" id="MobiDB-lite"/>
    </source>
</evidence>
<dbReference type="Pfam" id="PF06588">
    <property type="entry name" value="Muskelin_N"/>
    <property type="match status" value="1"/>
</dbReference>
<evidence type="ECO:0000256" key="1">
    <source>
        <dbReference type="ARBA" id="ARBA00022737"/>
    </source>
</evidence>
<protein>
    <recommendedName>
        <fullName evidence="3">Muskelin N-terminal domain-containing protein</fullName>
    </recommendedName>
</protein>
<keyword evidence="1" id="KW-0677">Repeat</keyword>
<dbReference type="InterPro" id="IPR015915">
    <property type="entry name" value="Kelch-typ_b-propeller"/>
</dbReference>
<feature type="compositionally biased region" description="Basic and acidic residues" evidence="2">
    <location>
        <begin position="242"/>
        <end position="251"/>
    </location>
</feature>
<sequence>MEENIKTMKLNYTIHKYSSFSAHYIPQNIMVNKPSDQLSRWFTDSFTPSQFIMLKLESPALVEVIKFGKYMKPHVSDLKKFQVYGGTDENNLSLLLTAGLRKDNSAETFRLRHVTQEGLHFPVQYLKIRKEEEAVRILLKHLRRRRYKDAFEALSRESGVKIEGPVQSRLWNALVENKDYKLAEKIFEEAANDGELEWYMSWQPYNPEWKKLCGCSSDVEDRLSSGDQTNSSVTNRNNDLICSDREPRLDPPTDLPLNGEDSEAELICDNNSCLSRPGPRDLDDLWRFDPETERWTLLCEHSEQHGGPSPRSCHKMVFDPVHQKLYTLGRYLDNAQRTPANLNDTALAGGPRLMFDHQLCLDPDTGTLYVFGGRVLPSDPDESAASQYSGLYAYYIQTDTWQQLLPDKHDLPAPQPRVSHSMLFHPVSNSMRNKEQLLDIWWWDVDSGRCGAICPGVTPAPPPAATPLTPAPPPAATPLTPAPAAGFTQRATIDPDTDEIFVLSIHYLFGGNPGSAGSPRLRLDDLWSLRLQRPSSAGVVANFQKLATLLFSGEKSEERSPVSLSPRRTRTLAARRARAPLQADHVRVLAQVLGIDDSTPEPTQPFEECLPPTPDTWDVGHDAEDHTADPHWDSRQSRIQLYDRLAHYYKPSTVPPQGDIMDLVTL</sequence>
<dbReference type="PROSITE" id="PS50896">
    <property type="entry name" value="LISH"/>
    <property type="match status" value="1"/>
</dbReference>
<dbReference type="InterPro" id="IPR006594">
    <property type="entry name" value="LisH"/>
</dbReference>
<dbReference type="SUPFAM" id="SSF117281">
    <property type="entry name" value="Kelch motif"/>
    <property type="match status" value="1"/>
</dbReference>
<dbReference type="GO" id="GO:0005737">
    <property type="term" value="C:cytoplasm"/>
    <property type="evidence" value="ECO:0007669"/>
    <property type="project" value="TreeGrafter"/>
</dbReference>
<evidence type="ECO:0000259" key="3">
    <source>
        <dbReference type="Pfam" id="PF06588"/>
    </source>
</evidence>
<dbReference type="Proteomes" id="UP000324832">
    <property type="component" value="Unassembled WGS sequence"/>
</dbReference>
<evidence type="ECO:0000313" key="5">
    <source>
        <dbReference type="Proteomes" id="UP000324832"/>
    </source>
</evidence>
<dbReference type="EMBL" id="FZQP02006942">
    <property type="protein sequence ID" value="VVD05212.1"/>
    <property type="molecule type" value="Genomic_DNA"/>
</dbReference>
<dbReference type="Gene3D" id="2.120.10.80">
    <property type="entry name" value="Kelch-type beta propeller"/>
    <property type="match status" value="2"/>
</dbReference>
<feature type="region of interest" description="Disordered" evidence="2">
    <location>
        <begin position="223"/>
        <end position="259"/>
    </location>
</feature>
<dbReference type="PANTHER" id="PTHR15526:SF5">
    <property type="entry name" value="MUSKELIN"/>
    <property type="match status" value="1"/>
</dbReference>